<feature type="compositionally biased region" description="Acidic residues" evidence="1">
    <location>
        <begin position="218"/>
        <end position="227"/>
    </location>
</feature>
<dbReference type="Proteomes" id="UP001438707">
    <property type="component" value="Unassembled WGS sequence"/>
</dbReference>
<dbReference type="PANTHER" id="PTHR36058:SF1">
    <property type="entry name" value="NUCLEOPHOSMIN"/>
    <property type="match status" value="1"/>
</dbReference>
<keyword evidence="4" id="KW-1185">Reference proteome</keyword>
<comment type="caution">
    <text evidence="3">The sequence shown here is derived from an EMBL/GenBank/DDBJ whole genome shotgun (WGS) entry which is preliminary data.</text>
</comment>
<reference evidence="3 4" key="1">
    <citation type="journal article" date="2024" name="Nat. Commun.">
        <title>Phylogenomics reveals the evolutionary origins of lichenization in chlorophyte algae.</title>
        <authorList>
            <person name="Puginier C."/>
            <person name="Libourel C."/>
            <person name="Otte J."/>
            <person name="Skaloud P."/>
            <person name="Haon M."/>
            <person name="Grisel S."/>
            <person name="Petersen M."/>
            <person name="Berrin J.G."/>
            <person name="Delaux P.M."/>
            <person name="Dal Grande F."/>
            <person name="Keller J."/>
        </authorList>
    </citation>
    <scope>NUCLEOTIDE SEQUENCE [LARGE SCALE GENOMIC DNA]</scope>
    <source>
        <strain evidence="3 4">SAG 2145</strain>
    </source>
</reference>
<protein>
    <recommendedName>
        <fullName evidence="5">Saposin B-type domain-containing protein</fullName>
    </recommendedName>
</protein>
<accession>A0AAW1RNY8</accession>
<proteinExistence type="predicted"/>
<evidence type="ECO:0000256" key="1">
    <source>
        <dbReference type="SAM" id="MobiDB-lite"/>
    </source>
</evidence>
<gene>
    <name evidence="3" type="ORF">WJX74_001186</name>
</gene>
<dbReference type="AlphaFoldDB" id="A0AAW1RNY8"/>
<evidence type="ECO:0000313" key="4">
    <source>
        <dbReference type="Proteomes" id="UP001438707"/>
    </source>
</evidence>
<name>A0AAW1RNY8_9CHLO</name>
<dbReference type="PANTHER" id="PTHR36058">
    <property type="entry name" value="NUCLEOPHOSMIN"/>
    <property type="match status" value="1"/>
</dbReference>
<sequence length="290" mass="31506">MRLCLLLCTLALASGQGFTNPKKPAAVARKEDVKYIKCQACEALAKNALRQVKAAREGLKPGKKLDEMTIIEKVEKMTNPSKDEGEWIAKTDIEEEGSILKLVEHSEVGECNSDCKTIAKAVEAVIGDSDTDIAEELWKGTMNRSQFTNWLCHRQTDSCRSKPPPVPADRKPGPEFKVMDAQEAQMQKMMENMKEMGMGGQLWDRDSAMQEVAKGELGDDYDDDEITDMLSAGAPTASEGPGVLDKASDLAQDVLKSGKEKLSAAYTGAADLLSGWGSGDKPADTKTSEL</sequence>
<evidence type="ECO:0000256" key="2">
    <source>
        <dbReference type="SAM" id="SignalP"/>
    </source>
</evidence>
<organism evidence="3 4">
    <name type="scientific">Apatococcus lobatus</name>
    <dbReference type="NCBI Taxonomy" id="904363"/>
    <lineage>
        <taxon>Eukaryota</taxon>
        <taxon>Viridiplantae</taxon>
        <taxon>Chlorophyta</taxon>
        <taxon>core chlorophytes</taxon>
        <taxon>Trebouxiophyceae</taxon>
        <taxon>Chlorellales</taxon>
        <taxon>Chlorellaceae</taxon>
        <taxon>Apatococcus</taxon>
    </lineage>
</organism>
<evidence type="ECO:0000313" key="3">
    <source>
        <dbReference type="EMBL" id="KAK9835482.1"/>
    </source>
</evidence>
<evidence type="ECO:0008006" key="5">
    <source>
        <dbReference type="Google" id="ProtNLM"/>
    </source>
</evidence>
<feature type="chain" id="PRO_5043564930" description="Saposin B-type domain-containing protein" evidence="2">
    <location>
        <begin position="16"/>
        <end position="290"/>
    </location>
</feature>
<feature type="signal peptide" evidence="2">
    <location>
        <begin position="1"/>
        <end position="15"/>
    </location>
</feature>
<keyword evidence="2" id="KW-0732">Signal</keyword>
<feature type="region of interest" description="Disordered" evidence="1">
    <location>
        <begin position="216"/>
        <end position="245"/>
    </location>
</feature>
<dbReference type="EMBL" id="JALJOS010000008">
    <property type="protein sequence ID" value="KAK9835482.1"/>
    <property type="molecule type" value="Genomic_DNA"/>
</dbReference>